<keyword evidence="3" id="KW-0378">Hydrolase</keyword>
<evidence type="ECO:0000313" key="8">
    <source>
        <dbReference type="Proteomes" id="UP001139263"/>
    </source>
</evidence>
<organism evidence="7 8">
    <name type="scientific">Sulfoacidibacillus ferrooxidans</name>
    <dbReference type="NCBI Taxonomy" id="2005001"/>
    <lineage>
        <taxon>Bacteria</taxon>
        <taxon>Bacillati</taxon>
        <taxon>Bacillota</taxon>
        <taxon>Bacilli</taxon>
        <taxon>Bacillales</taxon>
        <taxon>Alicyclobacillaceae</taxon>
        <taxon>Sulfoacidibacillus</taxon>
    </lineage>
</organism>
<keyword evidence="1" id="KW-0690">Ribosome biogenesis</keyword>
<dbReference type="SUPFAM" id="SSF118010">
    <property type="entry name" value="TM1457-like"/>
    <property type="match status" value="1"/>
</dbReference>
<dbReference type="PANTHER" id="PTHR39178:SF1">
    <property type="entry name" value="RIBOSOMAL-PROCESSING CYSTEINE PROTEASE PRP"/>
    <property type="match status" value="1"/>
</dbReference>
<evidence type="ECO:0000256" key="1">
    <source>
        <dbReference type="ARBA" id="ARBA00022517"/>
    </source>
</evidence>
<dbReference type="PANTHER" id="PTHR39178">
    <property type="entry name" value="HYPOTHETICAL RIBOSOME-ASSOCIATED PROTEIN"/>
    <property type="match status" value="1"/>
</dbReference>
<keyword evidence="4" id="KW-0788">Thiol protease</keyword>
<dbReference type="Gene3D" id="3.30.70.1490">
    <property type="entry name" value="Cysteine protease Prp"/>
    <property type="match status" value="1"/>
</dbReference>
<protein>
    <recommendedName>
        <fullName evidence="6">Ribosomal processing cysteine protease Prp</fullName>
    </recommendedName>
</protein>
<dbReference type="Proteomes" id="UP001139263">
    <property type="component" value="Unassembled WGS sequence"/>
</dbReference>
<accession>A0A9X1VAH0</accession>
<dbReference type="GO" id="GO:0006508">
    <property type="term" value="P:proteolysis"/>
    <property type="evidence" value="ECO:0007669"/>
    <property type="project" value="UniProtKB-KW"/>
</dbReference>
<dbReference type="InterPro" id="IPR036764">
    <property type="entry name" value="Peptidase_Prp_sf"/>
</dbReference>
<keyword evidence="2" id="KW-0645">Protease</keyword>
<evidence type="ECO:0000256" key="4">
    <source>
        <dbReference type="ARBA" id="ARBA00022807"/>
    </source>
</evidence>
<dbReference type="GO" id="GO:0008234">
    <property type="term" value="F:cysteine-type peptidase activity"/>
    <property type="evidence" value="ECO:0007669"/>
    <property type="project" value="UniProtKB-KW"/>
</dbReference>
<gene>
    <name evidence="7" type="ORF">MM817_01448</name>
</gene>
<sequence length="101" mass="11286">MRIFQSEEGNIQRFLVTGHAGSAKYGRDIVCAAVSALTINFFNSIEQLCHVDLEHDIRDGYYDVVVTDEMKVQLLAQSLSVGLRGIANEYGRYMTVELVNA</sequence>
<comment type="caution">
    <text evidence="7">The sequence shown here is derived from an EMBL/GenBank/DDBJ whole genome shotgun (WGS) entry which is preliminary data.</text>
</comment>
<name>A0A9X1VAH0_9BACL</name>
<evidence type="ECO:0000256" key="6">
    <source>
        <dbReference type="ARBA" id="ARBA00044538"/>
    </source>
</evidence>
<evidence type="ECO:0000256" key="5">
    <source>
        <dbReference type="ARBA" id="ARBA00044503"/>
    </source>
</evidence>
<comment type="similarity">
    <text evidence="5">Belongs to the Prp family.</text>
</comment>
<dbReference type="CDD" id="cd16332">
    <property type="entry name" value="Prp-like"/>
    <property type="match status" value="1"/>
</dbReference>
<dbReference type="AlphaFoldDB" id="A0A9X1VAH0"/>
<dbReference type="RefSeq" id="WP_241713092.1">
    <property type="nucleotide sequence ID" value="NZ_JALBUF010000003.1"/>
</dbReference>
<evidence type="ECO:0000256" key="3">
    <source>
        <dbReference type="ARBA" id="ARBA00022801"/>
    </source>
</evidence>
<reference evidence="7" key="1">
    <citation type="submission" date="2022-03" db="EMBL/GenBank/DDBJ databases">
        <title>Draft Genome Sequence of Firmicute Strain S0AB, a Heterotrophic Iron/Sulfur-Oxidizing Extreme Acidophile.</title>
        <authorList>
            <person name="Vergara E."/>
            <person name="Pakostova E."/>
            <person name="Johnson D.B."/>
            <person name="Holmes D.S."/>
        </authorList>
    </citation>
    <scope>NUCLEOTIDE SEQUENCE</scope>
    <source>
        <strain evidence="7">S0AB</strain>
    </source>
</reference>
<dbReference type="EMBL" id="JALBUF010000003">
    <property type="protein sequence ID" value="MCI0183178.1"/>
    <property type="molecule type" value="Genomic_DNA"/>
</dbReference>
<dbReference type="Pfam" id="PF04327">
    <property type="entry name" value="Peptidase_Prp"/>
    <property type="match status" value="1"/>
</dbReference>
<evidence type="ECO:0000256" key="2">
    <source>
        <dbReference type="ARBA" id="ARBA00022670"/>
    </source>
</evidence>
<keyword evidence="8" id="KW-1185">Reference proteome</keyword>
<dbReference type="GO" id="GO:0042254">
    <property type="term" value="P:ribosome biogenesis"/>
    <property type="evidence" value="ECO:0007669"/>
    <property type="project" value="UniProtKB-KW"/>
</dbReference>
<proteinExistence type="inferred from homology"/>
<evidence type="ECO:0000313" key="7">
    <source>
        <dbReference type="EMBL" id="MCI0183178.1"/>
    </source>
</evidence>
<dbReference type="InterPro" id="IPR007422">
    <property type="entry name" value="Peptidase_Prp"/>
</dbReference>